<dbReference type="Proteomes" id="UP000049222">
    <property type="component" value="Unassembled WGS sequence"/>
</dbReference>
<evidence type="ECO:0000256" key="1">
    <source>
        <dbReference type="ARBA" id="ARBA00006581"/>
    </source>
</evidence>
<feature type="domain" description="dUTPase-like" evidence="6">
    <location>
        <begin position="18"/>
        <end position="149"/>
    </location>
</feature>
<dbReference type="InterPro" id="IPR033704">
    <property type="entry name" value="dUTPase_trimeric"/>
</dbReference>
<dbReference type="GO" id="GO:0004170">
    <property type="term" value="F:dUTP diphosphatase activity"/>
    <property type="evidence" value="ECO:0007669"/>
    <property type="project" value="UniProtKB-UniRule"/>
</dbReference>
<dbReference type="PANTHER" id="PTHR11241">
    <property type="entry name" value="DEOXYURIDINE 5'-TRIPHOSPHATE NUCLEOTIDOHYDROLASE"/>
    <property type="match status" value="1"/>
</dbReference>
<reference evidence="7 8" key="1">
    <citation type="submission" date="2015-07" db="EMBL/GenBank/DDBJ databases">
        <authorList>
            <person name="Noorani M."/>
        </authorList>
    </citation>
    <scope>NUCLEOTIDE SEQUENCE [LARGE SCALE GENOMIC DNA]</scope>
    <source>
        <strain evidence="7 8">CECT 7802</strain>
    </source>
</reference>
<comment type="catalytic activity">
    <reaction evidence="4 5">
        <text>dUTP + H2O = dUMP + diphosphate + H(+)</text>
        <dbReference type="Rhea" id="RHEA:10248"/>
        <dbReference type="ChEBI" id="CHEBI:15377"/>
        <dbReference type="ChEBI" id="CHEBI:15378"/>
        <dbReference type="ChEBI" id="CHEBI:33019"/>
        <dbReference type="ChEBI" id="CHEBI:61555"/>
        <dbReference type="ChEBI" id="CHEBI:246422"/>
        <dbReference type="EC" id="3.6.1.23"/>
    </reaction>
</comment>
<dbReference type="HAMAP" id="MF_00116">
    <property type="entry name" value="dUTPase_bact"/>
    <property type="match status" value="1"/>
</dbReference>
<organism evidence="7 8">
    <name type="scientific">Jannaschia donghaensis</name>
    <dbReference type="NCBI Taxonomy" id="420998"/>
    <lineage>
        <taxon>Bacteria</taxon>
        <taxon>Pseudomonadati</taxon>
        <taxon>Pseudomonadota</taxon>
        <taxon>Alphaproteobacteria</taxon>
        <taxon>Rhodobacterales</taxon>
        <taxon>Roseobacteraceae</taxon>
        <taxon>Jannaschia</taxon>
    </lineage>
</organism>
<keyword evidence="3 5" id="KW-0546">Nucleotide metabolism</keyword>
<comment type="cofactor">
    <cofactor evidence="5">
        <name>Mg(2+)</name>
        <dbReference type="ChEBI" id="CHEBI:18420"/>
    </cofactor>
</comment>
<dbReference type="CDD" id="cd07557">
    <property type="entry name" value="trimeric_dUTPase"/>
    <property type="match status" value="1"/>
</dbReference>
<dbReference type="SUPFAM" id="SSF51283">
    <property type="entry name" value="dUTPase-like"/>
    <property type="match status" value="1"/>
</dbReference>
<dbReference type="Gene3D" id="2.70.40.10">
    <property type="match status" value="1"/>
</dbReference>
<dbReference type="RefSeq" id="WP_055081774.1">
    <property type="nucleotide sequence ID" value="NZ_CXSU01000005.1"/>
</dbReference>
<keyword evidence="5" id="KW-0479">Metal-binding</keyword>
<comment type="pathway">
    <text evidence="5">Pyrimidine metabolism; dUMP biosynthesis; dUMP from dCTP (dUTP route): step 2/2.</text>
</comment>
<keyword evidence="2 5" id="KW-0378">Hydrolase</keyword>
<dbReference type="InterPro" id="IPR029054">
    <property type="entry name" value="dUTPase-like"/>
</dbReference>
<keyword evidence="5" id="KW-0460">Magnesium</keyword>
<evidence type="ECO:0000256" key="2">
    <source>
        <dbReference type="ARBA" id="ARBA00022801"/>
    </source>
</evidence>
<comment type="function">
    <text evidence="5">This enzyme is involved in nucleotide metabolism: it produces dUMP, the immediate precursor of thymidine nucleotides and it decreases the intracellular concentration of dUTP so that uracil cannot be incorporated into DNA.</text>
</comment>
<evidence type="ECO:0000313" key="8">
    <source>
        <dbReference type="Proteomes" id="UP000049222"/>
    </source>
</evidence>
<evidence type="ECO:0000256" key="5">
    <source>
        <dbReference type="HAMAP-Rule" id="MF_00116"/>
    </source>
</evidence>
<dbReference type="EC" id="3.6.1.23" evidence="5"/>
<accession>A0A0M6YDS0</accession>
<dbReference type="GO" id="GO:0046081">
    <property type="term" value="P:dUTP catabolic process"/>
    <property type="evidence" value="ECO:0007669"/>
    <property type="project" value="InterPro"/>
</dbReference>
<name>A0A0M6YDS0_9RHOB</name>
<dbReference type="NCBIfam" id="TIGR00576">
    <property type="entry name" value="dut"/>
    <property type="match status" value="1"/>
</dbReference>
<dbReference type="InterPro" id="IPR008181">
    <property type="entry name" value="dUTPase"/>
</dbReference>
<comment type="caution">
    <text evidence="5">Lacks conserved residue(s) required for the propagation of feature annotation.</text>
</comment>
<dbReference type="STRING" id="420998.JDO7802_00132"/>
<comment type="similarity">
    <text evidence="1 5">Belongs to the dUTPase family.</text>
</comment>
<dbReference type="PANTHER" id="PTHR11241:SF0">
    <property type="entry name" value="DEOXYURIDINE 5'-TRIPHOSPHATE NUCLEOTIDOHYDROLASE"/>
    <property type="match status" value="1"/>
</dbReference>
<dbReference type="OrthoDB" id="9809956at2"/>
<dbReference type="UniPathway" id="UPA00610">
    <property type="reaction ID" value="UER00666"/>
</dbReference>
<gene>
    <name evidence="5 7" type="primary">dut</name>
    <name evidence="7" type="ORF">JDO7802_00132</name>
</gene>
<protein>
    <recommendedName>
        <fullName evidence="5">Deoxyuridine 5'-triphosphate nucleotidohydrolase</fullName>
        <shortName evidence="5">dUTPase</shortName>
        <ecNumber evidence="5">3.6.1.23</ecNumber>
    </recommendedName>
    <alternativeName>
        <fullName evidence="5">dUTP pyrophosphatase</fullName>
    </alternativeName>
</protein>
<evidence type="ECO:0000256" key="4">
    <source>
        <dbReference type="ARBA" id="ARBA00047686"/>
    </source>
</evidence>
<dbReference type="GO" id="GO:0006226">
    <property type="term" value="P:dUMP biosynthetic process"/>
    <property type="evidence" value="ECO:0007669"/>
    <property type="project" value="UniProtKB-UniRule"/>
</dbReference>
<sequence>MSVLIEVTRTHGADPDLPLPSYATLGAAGADLHADTGGKTIALAPGARILVGTGLNIAIPRGYEMQIRPRSGLALKHGVTLANAPGTIDSDYRGPLGVILINLGSDSFDIEHGMRIAQAVVAPVVLARFEVIEELGMTKRGNAGFGSTGVGAKRP</sequence>
<evidence type="ECO:0000259" key="6">
    <source>
        <dbReference type="Pfam" id="PF00692"/>
    </source>
</evidence>
<evidence type="ECO:0000256" key="3">
    <source>
        <dbReference type="ARBA" id="ARBA00023080"/>
    </source>
</evidence>
<evidence type="ECO:0000313" key="7">
    <source>
        <dbReference type="EMBL" id="CTQ48130.1"/>
    </source>
</evidence>
<feature type="binding site" evidence="5">
    <location>
        <position position="83"/>
    </location>
    <ligand>
        <name>substrate</name>
    </ligand>
</feature>
<keyword evidence="8" id="KW-1185">Reference proteome</keyword>
<dbReference type="GO" id="GO:0000287">
    <property type="term" value="F:magnesium ion binding"/>
    <property type="evidence" value="ECO:0007669"/>
    <property type="project" value="UniProtKB-UniRule"/>
</dbReference>
<dbReference type="InterPro" id="IPR036157">
    <property type="entry name" value="dUTPase-like_sf"/>
</dbReference>
<dbReference type="Pfam" id="PF00692">
    <property type="entry name" value="dUTPase"/>
    <property type="match status" value="1"/>
</dbReference>
<feature type="binding site" evidence="5">
    <location>
        <begin position="87"/>
        <end position="89"/>
    </location>
    <ligand>
        <name>substrate</name>
    </ligand>
</feature>
<dbReference type="NCBIfam" id="NF001862">
    <property type="entry name" value="PRK00601.1"/>
    <property type="match status" value="1"/>
</dbReference>
<dbReference type="AlphaFoldDB" id="A0A0M6YDS0"/>
<proteinExistence type="inferred from homology"/>
<dbReference type="EMBL" id="CXSU01000005">
    <property type="protein sequence ID" value="CTQ48130.1"/>
    <property type="molecule type" value="Genomic_DNA"/>
</dbReference>
<feature type="binding site" evidence="5">
    <location>
        <begin position="70"/>
        <end position="72"/>
    </location>
    <ligand>
        <name>substrate</name>
    </ligand>
</feature>